<feature type="region of interest" description="Disordered" evidence="1">
    <location>
        <begin position="204"/>
        <end position="238"/>
    </location>
</feature>
<proteinExistence type="predicted"/>
<dbReference type="Gene3D" id="2.60.40.10">
    <property type="entry name" value="Immunoglobulins"/>
    <property type="match status" value="1"/>
</dbReference>
<dbReference type="OrthoDB" id="661148at2759"/>
<sequence>MDTDNGSDGPYNGGIDQALLQQFSCMGTSDKEELINELQKLLCGKINHSTASFFLDMNNWNLQGAICSYLDTQTTTRFPSMTLVDFVANETDSVEPNVIFQKSWHITNNGSDPWPAGCYAEMATGSNETAKRTAVPSLQPGEKTILTVTMESPATPGVYQSKWRLCTPNGSYFGDDLWSFMYVTDKCTVSLTEQLSQLSELGATQPMMSPQNPFMPSRSQVGPSQENFSPDGPDSAMC</sequence>
<organism evidence="3 4">
    <name type="scientific">Brassicogethes aeneus</name>
    <name type="common">Rape pollen beetle</name>
    <name type="synonym">Meligethes aeneus</name>
    <dbReference type="NCBI Taxonomy" id="1431903"/>
    <lineage>
        <taxon>Eukaryota</taxon>
        <taxon>Metazoa</taxon>
        <taxon>Ecdysozoa</taxon>
        <taxon>Arthropoda</taxon>
        <taxon>Hexapoda</taxon>
        <taxon>Insecta</taxon>
        <taxon>Pterygota</taxon>
        <taxon>Neoptera</taxon>
        <taxon>Endopterygota</taxon>
        <taxon>Coleoptera</taxon>
        <taxon>Polyphaga</taxon>
        <taxon>Cucujiformia</taxon>
        <taxon>Nitidulidae</taxon>
        <taxon>Meligethinae</taxon>
        <taxon>Brassicogethes</taxon>
    </lineage>
</organism>
<dbReference type="Pfam" id="PF16158">
    <property type="entry name" value="N_BRCA1_IG"/>
    <property type="match status" value="1"/>
</dbReference>
<name>A0A9P0BAJ5_BRAAE</name>
<dbReference type="Pfam" id="PF14555">
    <property type="entry name" value="UBA_4"/>
    <property type="match status" value="1"/>
</dbReference>
<dbReference type="InterPro" id="IPR032350">
    <property type="entry name" value="Nbr1_FW"/>
</dbReference>
<feature type="domain" description="Nbr1 FW" evidence="2">
    <location>
        <begin position="91"/>
        <end position="180"/>
    </location>
</feature>
<dbReference type="GO" id="GO:0043130">
    <property type="term" value="F:ubiquitin binding"/>
    <property type="evidence" value="ECO:0007669"/>
    <property type="project" value="TreeGrafter"/>
</dbReference>
<evidence type="ECO:0000313" key="3">
    <source>
        <dbReference type="EMBL" id="CAH0558885.1"/>
    </source>
</evidence>
<dbReference type="CDD" id="cd14947">
    <property type="entry name" value="NBR1_like"/>
    <property type="match status" value="1"/>
</dbReference>
<accession>A0A9P0BAJ5</accession>
<dbReference type="CDD" id="cd14349">
    <property type="entry name" value="UBA_CF106"/>
    <property type="match status" value="1"/>
</dbReference>
<dbReference type="EMBL" id="OV121137">
    <property type="protein sequence ID" value="CAH0558885.1"/>
    <property type="molecule type" value="Genomic_DNA"/>
</dbReference>
<gene>
    <name evidence="3" type="ORF">MELIAE_LOCUS9120</name>
</gene>
<dbReference type="PANTHER" id="PTHR20930">
    <property type="entry name" value="OVARIAN CARCINOMA ANTIGEN CA125-RELATED"/>
    <property type="match status" value="1"/>
</dbReference>
<dbReference type="GO" id="GO:0016236">
    <property type="term" value="P:macroautophagy"/>
    <property type="evidence" value="ECO:0007669"/>
    <property type="project" value="TreeGrafter"/>
</dbReference>
<evidence type="ECO:0000313" key="4">
    <source>
        <dbReference type="Proteomes" id="UP001154078"/>
    </source>
</evidence>
<reference evidence="3" key="1">
    <citation type="submission" date="2021-12" db="EMBL/GenBank/DDBJ databases">
        <authorList>
            <person name="King R."/>
        </authorList>
    </citation>
    <scope>NUCLEOTIDE SEQUENCE</scope>
</reference>
<dbReference type="InterPro" id="IPR039517">
    <property type="entry name" value="C6orf106_UBA-like"/>
</dbReference>
<dbReference type="Proteomes" id="UP001154078">
    <property type="component" value="Chromosome 6"/>
</dbReference>
<feature type="compositionally biased region" description="Polar residues" evidence="1">
    <location>
        <begin position="206"/>
        <end position="228"/>
    </location>
</feature>
<protein>
    <recommendedName>
        <fullName evidence="2">Nbr1 FW domain-containing protein</fullName>
    </recommendedName>
</protein>
<dbReference type="InterPro" id="IPR013783">
    <property type="entry name" value="Ig-like_fold"/>
</dbReference>
<evidence type="ECO:0000256" key="1">
    <source>
        <dbReference type="SAM" id="MobiDB-lite"/>
    </source>
</evidence>
<keyword evidence="4" id="KW-1185">Reference proteome</keyword>
<dbReference type="AlphaFoldDB" id="A0A9P0BAJ5"/>
<dbReference type="Gene3D" id="1.10.8.10">
    <property type="entry name" value="DNA helicase RuvA subunit, C-terminal domain"/>
    <property type="match status" value="1"/>
</dbReference>
<dbReference type="GO" id="GO:0000407">
    <property type="term" value="C:phagophore assembly site"/>
    <property type="evidence" value="ECO:0007669"/>
    <property type="project" value="TreeGrafter"/>
</dbReference>
<evidence type="ECO:0000259" key="2">
    <source>
        <dbReference type="Pfam" id="PF16158"/>
    </source>
</evidence>
<dbReference type="PANTHER" id="PTHR20930:SF0">
    <property type="entry name" value="PROTEIN ILRUN"/>
    <property type="match status" value="1"/>
</dbReference>